<dbReference type="GO" id="GO:0005789">
    <property type="term" value="C:endoplasmic reticulum membrane"/>
    <property type="evidence" value="ECO:0007669"/>
    <property type="project" value="TreeGrafter"/>
</dbReference>
<comment type="cofactor">
    <cofactor evidence="1 13">
        <name>Mg(2+)</name>
        <dbReference type="ChEBI" id="CHEBI:18420"/>
    </cofactor>
</comment>
<dbReference type="EMBL" id="LHPF02000003">
    <property type="protein sequence ID" value="PSC75034.1"/>
    <property type="molecule type" value="Genomic_DNA"/>
</dbReference>
<feature type="transmembrane region" description="Helical" evidence="13">
    <location>
        <begin position="403"/>
        <end position="423"/>
    </location>
</feature>
<comment type="catalytic activity">
    <reaction evidence="13">
        <text>2 (2E,6E)-farnesyl diphosphate + NADPH + H(+) = squalene + 2 diphosphate + NADP(+)</text>
        <dbReference type="Rhea" id="RHEA:32295"/>
        <dbReference type="ChEBI" id="CHEBI:15378"/>
        <dbReference type="ChEBI" id="CHEBI:15440"/>
        <dbReference type="ChEBI" id="CHEBI:33019"/>
        <dbReference type="ChEBI" id="CHEBI:57783"/>
        <dbReference type="ChEBI" id="CHEBI:58349"/>
        <dbReference type="ChEBI" id="CHEBI:175763"/>
        <dbReference type="EC" id="2.5.1.21"/>
    </reaction>
</comment>
<dbReference type="Gene3D" id="1.10.600.10">
    <property type="entry name" value="Farnesyl Diphosphate Synthase"/>
    <property type="match status" value="1"/>
</dbReference>
<keyword evidence="6 13" id="KW-0808">Transferase</keyword>
<dbReference type="PANTHER" id="PTHR11626:SF2">
    <property type="entry name" value="SQUALENE SYNTHASE"/>
    <property type="match status" value="1"/>
</dbReference>
<keyword evidence="9" id="KW-0460">Magnesium</keyword>
<evidence type="ECO:0000256" key="6">
    <source>
        <dbReference type="ARBA" id="ARBA00022679"/>
    </source>
</evidence>
<keyword evidence="12 13" id="KW-0472">Membrane</keyword>
<dbReference type="Proteomes" id="UP000239649">
    <property type="component" value="Unassembled WGS sequence"/>
</dbReference>
<dbReference type="STRING" id="554055.A0A2P6VLS3"/>
<sequence length="466" mass="52371">MGKLGELLKRPDELVPMVSMALAARRAKQLPKEPGLAFCYDMLNRVSRSFAVVIQQLPEGLRDAICVFYLVLRALDTVEDDMALDAKIKVPLLRCFHEKSYDRSWSMTGCGSGEYVRLMEKYPLVTDVFLRLDSQYQQVIADICRRMGEGMAKFVEKADEEGESVESVADYDLYCHYVAGLVGIGLSQLFASSGLESPEFAKLEGTANEMGLLLQKTNIIRDYLEDINEEPRPRMWWPREVWGQYAGSLEAFKQPEEAGAAMRCLNHMITDALRHVPACLDYMSRLREPAVFRFCAIPQIMAIATLSLCYKNHKVFTGVVKMRRGEVARIMFHLSDFADVCVLFRNHAGALGEAAQQATGDPNQKKTVELCRRIIADCDKRLQAVAEAKKAEVAAARAAPVPFAARVLVLLLGGLYLFYAHRLDQVRAWLGIQEQPDAAALDSFNRLIAIMFCCYALWIAVTGRRM</sequence>
<comment type="caution">
    <text evidence="14">The sequence shown here is derived from an EMBL/GenBank/DDBJ whole genome shotgun (WGS) entry which is preliminary data.</text>
</comment>
<gene>
    <name evidence="14" type="ORF">C2E20_1872</name>
</gene>
<dbReference type="SUPFAM" id="SSF48576">
    <property type="entry name" value="Terpenoid synthases"/>
    <property type="match status" value="1"/>
</dbReference>
<evidence type="ECO:0000256" key="5">
    <source>
        <dbReference type="ARBA" id="ARBA00022516"/>
    </source>
</evidence>
<dbReference type="SFLD" id="SFLDS00005">
    <property type="entry name" value="Isoprenoid_Synthase_Type_I"/>
    <property type="match status" value="1"/>
</dbReference>
<dbReference type="GO" id="GO:0051996">
    <property type="term" value="F:squalene synthase [NAD(P)H] activity"/>
    <property type="evidence" value="ECO:0007669"/>
    <property type="project" value="UniProtKB-UniRule"/>
</dbReference>
<keyword evidence="7 13" id="KW-0812">Transmembrane</keyword>
<dbReference type="FunFam" id="1.10.600.10:FF:000003">
    <property type="entry name" value="Farnesyl-diphosphate farnesyltransferase 1"/>
    <property type="match status" value="1"/>
</dbReference>
<keyword evidence="11" id="KW-0443">Lipid metabolism</keyword>
<dbReference type="SFLD" id="SFLDG01018">
    <property type="entry name" value="Squalene/Phytoene_Synthase_Lik"/>
    <property type="match status" value="1"/>
</dbReference>
<dbReference type="PANTHER" id="PTHR11626">
    <property type="entry name" value="FARNESYL-DIPHOSPHATE FARNESYLTRANSFERASE"/>
    <property type="match status" value="1"/>
</dbReference>
<evidence type="ECO:0000256" key="1">
    <source>
        <dbReference type="ARBA" id="ARBA00001946"/>
    </source>
</evidence>
<evidence type="ECO:0000313" key="15">
    <source>
        <dbReference type="Proteomes" id="UP000239649"/>
    </source>
</evidence>
<comment type="subcellular location">
    <subcellularLocation>
        <location evidence="2">Membrane</location>
    </subcellularLocation>
</comment>
<evidence type="ECO:0000256" key="7">
    <source>
        <dbReference type="ARBA" id="ARBA00022692"/>
    </source>
</evidence>
<feature type="transmembrane region" description="Helical" evidence="13">
    <location>
        <begin position="443"/>
        <end position="461"/>
    </location>
</feature>
<reference evidence="14 15" key="1">
    <citation type="journal article" date="2018" name="Plant J.">
        <title>Genome sequences of Chlorella sorokiniana UTEX 1602 and Micractinium conductrix SAG 241.80: implications to maltose excretion by a green alga.</title>
        <authorList>
            <person name="Arriola M.B."/>
            <person name="Velmurugan N."/>
            <person name="Zhang Y."/>
            <person name="Plunkett M.H."/>
            <person name="Hondzo H."/>
            <person name="Barney B.M."/>
        </authorList>
    </citation>
    <scope>NUCLEOTIDE SEQUENCE [LARGE SCALE GENOMIC DNA]</scope>
    <source>
        <strain evidence="14 15">SAG 241.80</strain>
    </source>
</reference>
<evidence type="ECO:0000256" key="8">
    <source>
        <dbReference type="ARBA" id="ARBA00022723"/>
    </source>
</evidence>
<evidence type="ECO:0000256" key="13">
    <source>
        <dbReference type="RuleBase" id="RU368088"/>
    </source>
</evidence>
<dbReference type="GO" id="GO:0008610">
    <property type="term" value="P:lipid biosynthetic process"/>
    <property type="evidence" value="ECO:0007669"/>
    <property type="project" value="InterPro"/>
</dbReference>
<protein>
    <recommendedName>
        <fullName evidence="4 13">Squalene synthase</fullName>
        <ecNumber evidence="4 13">2.5.1.21</ecNumber>
    </recommendedName>
</protein>
<dbReference type="GO" id="GO:0045338">
    <property type="term" value="P:farnesyl diphosphate metabolic process"/>
    <property type="evidence" value="ECO:0007669"/>
    <property type="project" value="InterPro"/>
</dbReference>
<dbReference type="InterPro" id="IPR008949">
    <property type="entry name" value="Isoprenoid_synthase_dom_sf"/>
</dbReference>
<dbReference type="EC" id="2.5.1.21" evidence="4 13"/>
<comment type="similarity">
    <text evidence="3 13">Belongs to the phytoene/squalene synthase family.</text>
</comment>
<comment type="catalytic activity">
    <reaction evidence="13">
        <text>2 (2E,6E)-farnesyl diphosphate + NADH + H(+) = squalene + 2 diphosphate + NAD(+)</text>
        <dbReference type="Rhea" id="RHEA:32299"/>
        <dbReference type="ChEBI" id="CHEBI:15378"/>
        <dbReference type="ChEBI" id="CHEBI:15440"/>
        <dbReference type="ChEBI" id="CHEBI:33019"/>
        <dbReference type="ChEBI" id="CHEBI:57540"/>
        <dbReference type="ChEBI" id="CHEBI:57945"/>
        <dbReference type="ChEBI" id="CHEBI:175763"/>
        <dbReference type="EC" id="2.5.1.21"/>
    </reaction>
</comment>
<dbReference type="GO" id="GO:0046872">
    <property type="term" value="F:metal ion binding"/>
    <property type="evidence" value="ECO:0007669"/>
    <property type="project" value="UniProtKB-KW"/>
</dbReference>
<keyword evidence="5" id="KW-0444">Lipid biosynthesis</keyword>
<evidence type="ECO:0000256" key="4">
    <source>
        <dbReference type="ARBA" id="ARBA00012373"/>
    </source>
</evidence>
<keyword evidence="15" id="KW-1185">Reference proteome</keyword>
<dbReference type="InterPro" id="IPR044844">
    <property type="entry name" value="Trans_IPPS_euk-type"/>
</dbReference>
<evidence type="ECO:0000256" key="10">
    <source>
        <dbReference type="ARBA" id="ARBA00022989"/>
    </source>
</evidence>
<accession>A0A2P6VLS3</accession>
<dbReference type="InterPro" id="IPR006449">
    <property type="entry name" value="Squal_synth-like"/>
</dbReference>
<proteinExistence type="inferred from homology"/>
<evidence type="ECO:0000256" key="12">
    <source>
        <dbReference type="ARBA" id="ARBA00023136"/>
    </source>
</evidence>
<dbReference type="GO" id="GO:0055056">
    <property type="term" value="F:D-glucose transmembrane transporter activity"/>
    <property type="evidence" value="ECO:0007669"/>
    <property type="project" value="UniProtKB-UniRule"/>
</dbReference>
<evidence type="ECO:0000256" key="3">
    <source>
        <dbReference type="ARBA" id="ARBA00006251"/>
    </source>
</evidence>
<dbReference type="InterPro" id="IPR019845">
    <property type="entry name" value="Squalene/phytoene_synthase_CS"/>
</dbReference>
<keyword evidence="10 13" id="KW-1133">Transmembrane helix</keyword>
<comment type="function">
    <text evidence="13">Catalyzes the condensation of 2 farnesyl pyrophosphate (FPP) moieties to form squalene.</text>
</comment>
<dbReference type="InterPro" id="IPR002060">
    <property type="entry name" value="Squ/phyt_synthse"/>
</dbReference>
<evidence type="ECO:0000256" key="2">
    <source>
        <dbReference type="ARBA" id="ARBA00004370"/>
    </source>
</evidence>
<dbReference type="OrthoDB" id="431150at2759"/>
<evidence type="ECO:0000256" key="9">
    <source>
        <dbReference type="ARBA" id="ARBA00022842"/>
    </source>
</evidence>
<dbReference type="PROSITE" id="PS01044">
    <property type="entry name" value="SQUALEN_PHYTOEN_SYN_1"/>
    <property type="match status" value="1"/>
</dbReference>
<evidence type="ECO:0000313" key="14">
    <source>
        <dbReference type="EMBL" id="PSC75034.1"/>
    </source>
</evidence>
<keyword evidence="8" id="KW-0479">Metal-binding</keyword>
<name>A0A2P6VLS3_9CHLO</name>
<dbReference type="InterPro" id="IPR033904">
    <property type="entry name" value="Trans_IPPS_HH"/>
</dbReference>
<organism evidence="14 15">
    <name type="scientific">Micractinium conductrix</name>
    <dbReference type="NCBI Taxonomy" id="554055"/>
    <lineage>
        <taxon>Eukaryota</taxon>
        <taxon>Viridiplantae</taxon>
        <taxon>Chlorophyta</taxon>
        <taxon>core chlorophytes</taxon>
        <taxon>Trebouxiophyceae</taxon>
        <taxon>Chlorellales</taxon>
        <taxon>Chlorellaceae</taxon>
        <taxon>Chlorella clade</taxon>
        <taxon>Micractinium</taxon>
    </lineage>
</organism>
<dbReference type="AlphaFoldDB" id="A0A2P6VLS3"/>
<dbReference type="Pfam" id="PF00494">
    <property type="entry name" value="SQS_PSY"/>
    <property type="match status" value="1"/>
</dbReference>
<evidence type="ECO:0000256" key="11">
    <source>
        <dbReference type="ARBA" id="ARBA00023098"/>
    </source>
</evidence>
<dbReference type="NCBIfam" id="TIGR01559">
    <property type="entry name" value="squal_synth"/>
    <property type="match status" value="1"/>
</dbReference>
<dbReference type="CDD" id="cd00683">
    <property type="entry name" value="Trans_IPPS_HH"/>
    <property type="match status" value="1"/>
</dbReference>